<evidence type="ECO:0000313" key="1">
    <source>
        <dbReference type="EMBL" id="HBP30485.1"/>
    </source>
</evidence>
<protein>
    <submittedName>
        <fullName evidence="1">CsbD family protein</fullName>
    </submittedName>
</protein>
<reference evidence="1 2" key="1">
    <citation type="journal article" date="2018" name="Nat. Biotechnol.">
        <title>A standardized bacterial taxonomy based on genome phylogeny substantially revises the tree of life.</title>
        <authorList>
            <person name="Parks D.H."/>
            <person name="Chuvochina M."/>
            <person name="Waite D.W."/>
            <person name="Rinke C."/>
            <person name="Skarshewski A."/>
            <person name="Chaumeil P.A."/>
            <person name="Hugenholtz P."/>
        </authorList>
    </citation>
    <scope>NUCLEOTIDE SEQUENCE [LARGE SCALE GENOMIC DNA]</scope>
    <source>
        <strain evidence="1">UBA10707</strain>
    </source>
</reference>
<sequence length="70" mass="8387">MIIFRDKWKADAFKVILKKRWINLSKDELTYIGGDSQKLVSILQFDYGYPRKTAQRKVKNFWDSYSNSHV</sequence>
<organism evidence="1 2">
    <name type="scientific">Advenella kashmirensis</name>
    <dbReference type="NCBI Taxonomy" id="310575"/>
    <lineage>
        <taxon>Bacteria</taxon>
        <taxon>Pseudomonadati</taxon>
        <taxon>Pseudomonadota</taxon>
        <taxon>Betaproteobacteria</taxon>
        <taxon>Burkholderiales</taxon>
        <taxon>Alcaligenaceae</taxon>
    </lineage>
</organism>
<dbReference type="Proteomes" id="UP000264036">
    <property type="component" value="Unassembled WGS sequence"/>
</dbReference>
<dbReference type="Gene3D" id="1.10.1470.10">
    <property type="entry name" value="YjbJ"/>
    <property type="match status" value="1"/>
</dbReference>
<name>A0A356LIY8_9BURK</name>
<gene>
    <name evidence="1" type="ORF">DD666_13840</name>
</gene>
<dbReference type="SUPFAM" id="SSF69047">
    <property type="entry name" value="Hypothetical protein YjbJ"/>
    <property type="match status" value="1"/>
</dbReference>
<dbReference type="AlphaFoldDB" id="A0A356LIY8"/>
<dbReference type="InterPro" id="IPR036629">
    <property type="entry name" value="YjbJ_sf"/>
</dbReference>
<dbReference type="EMBL" id="DOEK01000029">
    <property type="protein sequence ID" value="HBP30485.1"/>
    <property type="molecule type" value="Genomic_DNA"/>
</dbReference>
<evidence type="ECO:0000313" key="2">
    <source>
        <dbReference type="Proteomes" id="UP000264036"/>
    </source>
</evidence>
<accession>A0A356LIY8</accession>
<proteinExistence type="predicted"/>
<comment type="caution">
    <text evidence="1">The sequence shown here is derived from an EMBL/GenBank/DDBJ whole genome shotgun (WGS) entry which is preliminary data.</text>
</comment>